<sequence length="437" mass="48614">MEGAPAESHAEIPAQLRQRMLSRASTFAEGVRPATPNTPRRRSSLLSTRSSTDSLRTLRNNDMDRATVSDDHSSWLHSSSVLVAIVPAVAALIHPQGGTLATDLFLLSLSAWFLGRCVSSPWQWYVDAQQRQYLDAEDAEYDDTIYEEEEGSTGTNPESTDPVAEGAEDAGSPSTEHTPRIVDPRESARSKLKRIELLALAACFLAPVAAAYVVHYLRSQFTHRARDGIVTDLNLFFYVCVAEARPVSHLFDMIGKQTLHLQRLVAEPPEQPRSGIAQRLPQRLAALEARLDDPVSNDIDMNRITNEVRQTMQYQLDALNRAVRKYEKKQLAQTMQIEARFQDIDVRLRDTLSLAASAARTGQKPGIAATTLTWLSGLLAYVVQMAWDVALYPFRVALSVVEAVKTSFSKDRRYAGRRTNVHSSMSSTSRMQSKSGR</sequence>
<dbReference type="VEuPathDB" id="FungiDB:JI435_090590"/>
<evidence type="ECO:0000256" key="1">
    <source>
        <dbReference type="SAM" id="MobiDB-lite"/>
    </source>
</evidence>
<reference evidence="4" key="1">
    <citation type="journal article" date="2021" name="BMC Genomics">
        <title>Chromosome-level genome assembly and manually-curated proteome of model necrotroph Parastagonospora nodorum Sn15 reveals a genome-wide trove of candidate effector homologs, and redundancy of virulence-related functions within an accessory chromosome.</title>
        <authorList>
            <person name="Bertazzoni S."/>
            <person name="Jones D.A.B."/>
            <person name="Phan H.T."/>
            <person name="Tan K.-C."/>
            <person name="Hane J.K."/>
        </authorList>
    </citation>
    <scope>NUCLEOTIDE SEQUENCE [LARGE SCALE GENOMIC DNA]</scope>
    <source>
        <strain evidence="4">SN15 / ATCC MYA-4574 / FGSC 10173)</strain>
    </source>
</reference>
<feature type="region of interest" description="Disordered" evidence="1">
    <location>
        <begin position="147"/>
        <end position="185"/>
    </location>
</feature>
<dbReference type="Proteomes" id="UP000663193">
    <property type="component" value="Chromosome 11"/>
</dbReference>
<feature type="region of interest" description="Disordered" evidence="1">
    <location>
        <begin position="28"/>
        <end position="52"/>
    </location>
</feature>
<dbReference type="OrthoDB" id="5422510at2759"/>
<evidence type="ECO:0000313" key="3">
    <source>
        <dbReference type="EMBL" id="QRD00504.1"/>
    </source>
</evidence>
<organism evidence="3 4">
    <name type="scientific">Phaeosphaeria nodorum (strain SN15 / ATCC MYA-4574 / FGSC 10173)</name>
    <name type="common">Glume blotch fungus</name>
    <name type="synonym">Parastagonospora nodorum</name>
    <dbReference type="NCBI Taxonomy" id="321614"/>
    <lineage>
        <taxon>Eukaryota</taxon>
        <taxon>Fungi</taxon>
        <taxon>Dikarya</taxon>
        <taxon>Ascomycota</taxon>
        <taxon>Pezizomycotina</taxon>
        <taxon>Dothideomycetes</taxon>
        <taxon>Pleosporomycetidae</taxon>
        <taxon>Pleosporales</taxon>
        <taxon>Pleosporineae</taxon>
        <taxon>Phaeosphaeriaceae</taxon>
        <taxon>Parastagonospora</taxon>
    </lineage>
</organism>
<name>A0A7U2FA72_PHANO</name>
<keyword evidence="2" id="KW-0472">Membrane</keyword>
<dbReference type="AlphaFoldDB" id="A0A7U2FA72"/>
<evidence type="ECO:0000256" key="2">
    <source>
        <dbReference type="SAM" id="Phobius"/>
    </source>
</evidence>
<dbReference type="PANTHER" id="PTHR42032">
    <property type="entry name" value="YALI0E30679P"/>
    <property type="match status" value="1"/>
</dbReference>
<dbReference type="EMBL" id="CP069033">
    <property type="protein sequence ID" value="QRD00504.1"/>
    <property type="molecule type" value="Genomic_DNA"/>
</dbReference>
<accession>A0A7U2FA72</accession>
<keyword evidence="2" id="KW-1133">Transmembrane helix</keyword>
<evidence type="ECO:0000313" key="4">
    <source>
        <dbReference type="Proteomes" id="UP000663193"/>
    </source>
</evidence>
<feature type="transmembrane region" description="Helical" evidence="2">
    <location>
        <begin position="197"/>
        <end position="217"/>
    </location>
</feature>
<feature type="compositionally biased region" description="Low complexity" evidence="1">
    <location>
        <begin position="423"/>
        <end position="437"/>
    </location>
</feature>
<dbReference type="PANTHER" id="PTHR42032:SF1">
    <property type="entry name" value="YALI0E30679P"/>
    <property type="match status" value="1"/>
</dbReference>
<protein>
    <submittedName>
        <fullName evidence="3">Uncharacterized protein</fullName>
    </submittedName>
</protein>
<keyword evidence="2" id="KW-0812">Transmembrane</keyword>
<gene>
    <name evidence="3" type="ORF">JI435_090590</name>
</gene>
<keyword evidence="4" id="KW-1185">Reference proteome</keyword>
<proteinExistence type="predicted"/>
<feature type="region of interest" description="Disordered" evidence="1">
    <location>
        <begin position="415"/>
        <end position="437"/>
    </location>
</feature>